<evidence type="ECO:0000256" key="1">
    <source>
        <dbReference type="ARBA" id="ARBA00022737"/>
    </source>
</evidence>
<dbReference type="AlphaFoldDB" id="A0A6P8RZ78"/>
<proteinExistence type="predicted"/>
<dbReference type="GO" id="GO:0005815">
    <property type="term" value="C:microtubule organizing center"/>
    <property type="evidence" value="ECO:0007669"/>
    <property type="project" value="TreeGrafter"/>
</dbReference>
<sequence length="369" mass="41574">MSSGRGDPAPRAKNVVLFRNGDPFHTGRRVVVNRRQFLTFEAFLNEVTTNIQAPTAVRNIYTPRQGHRVTQLDALQNGGCYVAAGFEKLNLSCLASGMRLPERDRRNEGIQARPAVNRKLNISAPWKKSMHGPCIIHVFRNGDLLSPPFRLLLSKSMLQQWELILSQLSERASLQTGAVRKLCTPDGLLIASGEELVSGEYYIATGAEKYKALPYVELWVSKNPSQTTFRSRARSRHETRTYKERMYNPRVHSIGAPEKTQAQTSPLTTGRKTPGKEESSIFYAKPVHVYKSRKLSRISQNGAEQELESIFKVRTSRRELEGAQEVMEDEDTYVELPLDQGSSDQHSKKNSQGPTILPLPQEPSIFQPQ</sequence>
<dbReference type="Proteomes" id="UP000515159">
    <property type="component" value="Chromosome 8"/>
</dbReference>
<name>A0A6P8RZ78_GEOSA</name>
<dbReference type="FunFam" id="3.10.20.230:FF:000011">
    <property type="entry name" value="Doublecortin domain containing 2B"/>
    <property type="match status" value="1"/>
</dbReference>
<dbReference type="Pfam" id="PF03607">
    <property type="entry name" value="DCX"/>
    <property type="match status" value="2"/>
</dbReference>
<dbReference type="InParanoid" id="A0A6P8RZ78"/>
<organism evidence="4 5">
    <name type="scientific">Geotrypetes seraphini</name>
    <name type="common">Gaboon caecilian</name>
    <name type="synonym">Caecilia seraphini</name>
    <dbReference type="NCBI Taxonomy" id="260995"/>
    <lineage>
        <taxon>Eukaryota</taxon>
        <taxon>Metazoa</taxon>
        <taxon>Chordata</taxon>
        <taxon>Craniata</taxon>
        <taxon>Vertebrata</taxon>
        <taxon>Euteleostomi</taxon>
        <taxon>Amphibia</taxon>
        <taxon>Gymnophiona</taxon>
        <taxon>Geotrypetes</taxon>
    </lineage>
</organism>
<dbReference type="FunFam" id="3.10.20.230:FF:000004">
    <property type="entry name" value="Doublecortin domain containing 2"/>
    <property type="match status" value="1"/>
</dbReference>
<feature type="region of interest" description="Disordered" evidence="2">
    <location>
        <begin position="249"/>
        <end position="279"/>
    </location>
</feature>
<feature type="domain" description="Doublecortin" evidence="3">
    <location>
        <begin position="13"/>
        <end position="89"/>
    </location>
</feature>
<evidence type="ECO:0000259" key="3">
    <source>
        <dbReference type="PROSITE" id="PS50309"/>
    </source>
</evidence>
<keyword evidence="4" id="KW-1185">Reference proteome</keyword>
<feature type="compositionally biased region" description="Polar residues" evidence="2">
    <location>
        <begin position="260"/>
        <end position="271"/>
    </location>
</feature>
<feature type="compositionally biased region" description="Polar residues" evidence="2">
    <location>
        <begin position="340"/>
        <end position="354"/>
    </location>
</feature>
<dbReference type="PANTHER" id="PTHR23004">
    <property type="entry name" value="DOUBLECORTIN DOMAIN CONTAINING 2"/>
    <property type="match status" value="1"/>
</dbReference>
<dbReference type="InterPro" id="IPR003533">
    <property type="entry name" value="Doublecortin_dom"/>
</dbReference>
<dbReference type="CTD" id="149069"/>
<feature type="domain" description="Doublecortin" evidence="3">
    <location>
        <begin position="134"/>
        <end position="216"/>
    </location>
</feature>
<reference evidence="5" key="1">
    <citation type="submission" date="2025-08" db="UniProtKB">
        <authorList>
            <consortium name="RefSeq"/>
        </authorList>
    </citation>
    <scope>IDENTIFICATION</scope>
</reference>
<dbReference type="PROSITE" id="PS50309">
    <property type="entry name" value="DC"/>
    <property type="match status" value="2"/>
</dbReference>
<evidence type="ECO:0000313" key="4">
    <source>
        <dbReference type="Proteomes" id="UP000515159"/>
    </source>
</evidence>
<feature type="region of interest" description="Disordered" evidence="2">
    <location>
        <begin position="325"/>
        <end position="369"/>
    </location>
</feature>
<dbReference type="RefSeq" id="XP_033810458.1">
    <property type="nucleotide sequence ID" value="XM_033954567.1"/>
</dbReference>
<keyword evidence="1" id="KW-0677">Repeat</keyword>
<evidence type="ECO:0000256" key="2">
    <source>
        <dbReference type="SAM" id="MobiDB-lite"/>
    </source>
</evidence>
<protein>
    <submittedName>
        <fullName evidence="5">Doublecortin domain-containing protein 2B isoform X1</fullName>
    </submittedName>
</protein>
<dbReference type="Gene3D" id="3.10.20.230">
    <property type="entry name" value="Doublecortin domain"/>
    <property type="match status" value="2"/>
</dbReference>
<dbReference type="InterPro" id="IPR036572">
    <property type="entry name" value="Doublecortin_dom_sf"/>
</dbReference>
<dbReference type="GeneID" id="117364861"/>
<dbReference type="SUPFAM" id="SSF89837">
    <property type="entry name" value="Doublecortin (DC)"/>
    <property type="match status" value="2"/>
</dbReference>
<dbReference type="PANTHER" id="PTHR23004:SF10">
    <property type="entry name" value="DOUBLECORTIN DOMAIN-CONTAINING PROTEIN 2B"/>
    <property type="match status" value="1"/>
</dbReference>
<evidence type="ECO:0000313" key="5">
    <source>
        <dbReference type="RefSeq" id="XP_033810458.1"/>
    </source>
</evidence>
<dbReference type="OrthoDB" id="1738954at2759"/>
<gene>
    <name evidence="5" type="primary">DCDC2B</name>
</gene>
<dbReference type="GO" id="GO:0035556">
    <property type="term" value="P:intracellular signal transduction"/>
    <property type="evidence" value="ECO:0007669"/>
    <property type="project" value="InterPro"/>
</dbReference>
<dbReference type="GO" id="GO:0005874">
    <property type="term" value="C:microtubule"/>
    <property type="evidence" value="ECO:0007669"/>
    <property type="project" value="TreeGrafter"/>
</dbReference>
<dbReference type="SMART" id="SM00537">
    <property type="entry name" value="DCX"/>
    <property type="match status" value="2"/>
</dbReference>
<accession>A0A6P8RZ78</accession>
<dbReference type="KEGG" id="gsh:117364861"/>